<evidence type="ECO:0000313" key="9">
    <source>
        <dbReference type="Proteomes" id="UP000245771"/>
    </source>
</evidence>
<evidence type="ECO:0000256" key="1">
    <source>
        <dbReference type="ARBA" id="ARBA00022468"/>
    </source>
</evidence>
<evidence type="ECO:0000256" key="4">
    <source>
        <dbReference type="ARBA" id="ARBA00022833"/>
    </source>
</evidence>
<dbReference type="InterPro" id="IPR044732">
    <property type="entry name" value="ArfGAP_SMAP1-like"/>
</dbReference>
<evidence type="ECO:0000256" key="2">
    <source>
        <dbReference type="ARBA" id="ARBA00022723"/>
    </source>
</evidence>
<evidence type="ECO:0000259" key="7">
    <source>
        <dbReference type="PROSITE" id="PS50115"/>
    </source>
</evidence>
<dbReference type="RefSeq" id="XP_025356141.1">
    <property type="nucleotide sequence ID" value="XM_025496981.1"/>
</dbReference>
<dbReference type="SUPFAM" id="SSF57863">
    <property type="entry name" value="ArfGap/RecO-like zinc finger"/>
    <property type="match status" value="1"/>
</dbReference>
<dbReference type="STRING" id="1280837.A0A316VDW8"/>
<dbReference type="GO" id="GO:0005737">
    <property type="term" value="C:cytoplasm"/>
    <property type="evidence" value="ECO:0007669"/>
    <property type="project" value="TreeGrafter"/>
</dbReference>
<dbReference type="PROSITE" id="PS50115">
    <property type="entry name" value="ARFGAP"/>
    <property type="match status" value="1"/>
</dbReference>
<dbReference type="PRINTS" id="PR00405">
    <property type="entry name" value="REVINTRACTNG"/>
</dbReference>
<keyword evidence="4" id="KW-0862">Zinc</keyword>
<sequence length="400" mass="41143">MSSYARQTQSKAQTESNAKILRALVKQPDNKVCADCKRNDPRWASWNLGCFLCIRCSGIHRSMGTHISKVKSIDLDIWTPEQMTAIQSWGNRRANIYWEAHLKAGHVPPDHKVESFIRSKYELRRWAKEGPVPSDPSVLDGGAASANDAARAGSSTAKNGSSASKSAPSSNALDLLGGNDNTPAPAAATTSLSKPSASNNLLDDFSSPAVPATNRSTAAPKAAAASTTTAPAKAGTGGGGGLFDLDWHDGPSASASATSPVTSPGGTTKGKNDILSLFAASKPIAPTQPAQPAVNSGFGGLDSFGGLSMGSTNVQSPPQAAPPVVSDPWGASSGQNTNNNLFGSSDPWASSTTGSGATTTSNSNDIWGNPSNTTATNSFGTTNSTAGKNDAFADIWSDFK</sequence>
<dbReference type="EMBL" id="KZ819603">
    <property type="protein sequence ID" value="PWN35839.1"/>
    <property type="molecule type" value="Genomic_DNA"/>
</dbReference>
<dbReference type="Pfam" id="PF01412">
    <property type="entry name" value="ArfGap"/>
    <property type="match status" value="1"/>
</dbReference>
<feature type="domain" description="Arf-GAP" evidence="7">
    <location>
        <begin position="18"/>
        <end position="136"/>
    </location>
</feature>
<feature type="compositionally biased region" description="Low complexity" evidence="6">
    <location>
        <begin position="216"/>
        <end position="234"/>
    </location>
</feature>
<reference evidence="8 9" key="1">
    <citation type="journal article" date="2018" name="Mol. Biol. Evol.">
        <title>Broad Genomic Sampling Reveals a Smut Pathogenic Ancestry of the Fungal Clade Ustilaginomycotina.</title>
        <authorList>
            <person name="Kijpornyongpan T."/>
            <person name="Mondo S.J."/>
            <person name="Barry K."/>
            <person name="Sandor L."/>
            <person name="Lee J."/>
            <person name="Lipzen A."/>
            <person name="Pangilinan J."/>
            <person name="LaButti K."/>
            <person name="Hainaut M."/>
            <person name="Henrissat B."/>
            <person name="Grigoriev I.V."/>
            <person name="Spatafora J.W."/>
            <person name="Aime M.C."/>
        </authorList>
    </citation>
    <scope>NUCLEOTIDE SEQUENCE [LARGE SCALE GENOMIC DNA]</scope>
    <source>
        <strain evidence="8 9">MCA 3882</strain>
    </source>
</reference>
<keyword evidence="3 5" id="KW-0863">Zinc-finger</keyword>
<dbReference type="GO" id="GO:0008270">
    <property type="term" value="F:zinc ion binding"/>
    <property type="evidence" value="ECO:0007669"/>
    <property type="project" value="UniProtKB-KW"/>
</dbReference>
<dbReference type="FunFam" id="1.10.220.150:FF:000009">
    <property type="entry name" value="stromal membrane-associated protein 1 isoform X1"/>
    <property type="match status" value="1"/>
</dbReference>
<dbReference type="Proteomes" id="UP000245771">
    <property type="component" value="Unassembled WGS sequence"/>
</dbReference>
<proteinExistence type="predicted"/>
<dbReference type="InParanoid" id="A0A316VDW8"/>
<keyword evidence="2" id="KW-0479">Metal-binding</keyword>
<evidence type="ECO:0000313" key="8">
    <source>
        <dbReference type="EMBL" id="PWN35839.1"/>
    </source>
</evidence>
<protein>
    <submittedName>
        <fullName evidence="8">ArfGap-domain-containing protein</fullName>
    </submittedName>
</protein>
<dbReference type="InterPro" id="IPR001164">
    <property type="entry name" value="ArfGAP_dom"/>
</dbReference>
<feature type="compositionally biased region" description="Polar residues" evidence="6">
    <location>
        <begin position="365"/>
        <end position="387"/>
    </location>
</feature>
<evidence type="ECO:0000256" key="6">
    <source>
        <dbReference type="SAM" id="MobiDB-lite"/>
    </source>
</evidence>
<feature type="compositionally biased region" description="Polar residues" evidence="6">
    <location>
        <begin position="332"/>
        <end position="343"/>
    </location>
</feature>
<dbReference type="PANTHER" id="PTHR45705">
    <property type="entry name" value="FI20236P1"/>
    <property type="match status" value="1"/>
</dbReference>
<feature type="region of interest" description="Disordered" evidence="6">
    <location>
        <begin position="313"/>
        <end position="391"/>
    </location>
</feature>
<dbReference type="SMART" id="SM00105">
    <property type="entry name" value="ArfGap"/>
    <property type="match status" value="1"/>
</dbReference>
<evidence type="ECO:0000256" key="3">
    <source>
        <dbReference type="ARBA" id="ARBA00022771"/>
    </source>
</evidence>
<dbReference type="GO" id="GO:0005096">
    <property type="term" value="F:GTPase activator activity"/>
    <property type="evidence" value="ECO:0007669"/>
    <property type="project" value="UniProtKB-KW"/>
</dbReference>
<dbReference type="PANTHER" id="PTHR45705:SF14">
    <property type="entry name" value="ARF-GAP DOMAIN-CONTAINING PROTEIN"/>
    <property type="match status" value="1"/>
</dbReference>
<name>A0A316VDW8_9BASI</name>
<organism evidence="8 9">
    <name type="scientific">Meira miltonrushii</name>
    <dbReference type="NCBI Taxonomy" id="1280837"/>
    <lineage>
        <taxon>Eukaryota</taxon>
        <taxon>Fungi</taxon>
        <taxon>Dikarya</taxon>
        <taxon>Basidiomycota</taxon>
        <taxon>Ustilaginomycotina</taxon>
        <taxon>Exobasidiomycetes</taxon>
        <taxon>Exobasidiales</taxon>
        <taxon>Brachybasidiaceae</taxon>
        <taxon>Meira</taxon>
    </lineage>
</organism>
<dbReference type="InterPro" id="IPR038508">
    <property type="entry name" value="ArfGAP_dom_sf"/>
</dbReference>
<evidence type="ECO:0000256" key="5">
    <source>
        <dbReference type="PROSITE-ProRule" id="PRU00288"/>
    </source>
</evidence>
<feature type="compositionally biased region" description="Low complexity" evidence="6">
    <location>
        <begin position="313"/>
        <end position="326"/>
    </location>
</feature>
<dbReference type="CDD" id="cd08839">
    <property type="entry name" value="ArfGap_SMAP"/>
    <property type="match status" value="1"/>
</dbReference>
<dbReference type="OrthoDB" id="10266696at2759"/>
<feature type="compositionally biased region" description="Low complexity" evidence="6">
    <location>
        <begin position="349"/>
        <end position="364"/>
    </location>
</feature>
<feature type="compositionally biased region" description="Low complexity" evidence="6">
    <location>
        <begin position="182"/>
        <end position="198"/>
    </location>
</feature>
<accession>A0A316VDW8</accession>
<dbReference type="InterPro" id="IPR051718">
    <property type="entry name" value="ARF_GTPase-activating"/>
</dbReference>
<keyword evidence="9" id="KW-1185">Reference proteome</keyword>
<dbReference type="InterPro" id="IPR037278">
    <property type="entry name" value="ARFGAP/RecO"/>
</dbReference>
<dbReference type="AlphaFoldDB" id="A0A316VDW8"/>
<gene>
    <name evidence="8" type="ORF">FA14DRAFT_134232</name>
</gene>
<feature type="compositionally biased region" description="Low complexity" evidence="6">
    <location>
        <begin position="141"/>
        <end position="172"/>
    </location>
</feature>
<feature type="compositionally biased region" description="Low complexity" evidence="6">
    <location>
        <begin position="251"/>
        <end position="264"/>
    </location>
</feature>
<keyword evidence="1" id="KW-0343">GTPase activation</keyword>
<dbReference type="GeneID" id="37018762"/>
<dbReference type="Gene3D" id="1.10.220.150">
    <property type="entry name" value="Arf GTPase activating protein"/>
    <property type="match status" value="1"/>
</dbReference>
<feature type="region of interest" description="Disordered" evidence="6">
    <location>
        <begin position="129"/>
        <end position="272"/>
    </location>
</feature>